<dbReference type="InterPro" id="IPR016166">
    <property type="entry name" value="FAD-bd_PCMH"/>
</dbReference>
<dbReference type="GO" id="GO:0003824">
    <property type="term" value="F:catalytic activity"/>
    <property type="evidence" value="ECO:0007669"/>
    <property type="project" value="InterPro"/>
</dbReference>
<keyword evidence="1" id="KW-0285">Flavoprotein</keyword>
<dbReference type="RefSeq" id="WP_114580687.1">
    <property type="nucleotide sequence ID" value="NZ_QPMH01000002.1"/>
</dbReference>
<protein>
    <submittedName>
        <fullName evidence="4">Glycolate oxidase subunit GlcE</fullName>
    </submittedName>
</protein>
<dbReference type="InterPro" id="IPR016169">
    <property type="entry name" value="FAD-bd_PCMH_sub2"/>
</dbReference>
<dbReference type="InterPro" id="IPR016164">
    <property type="entry name" value="FAD-linked_Oxase-like_C"/>
</dbReference>
<dbReference type="EMBL" id="QPMH01000002">
    <property type="protein sequence ID" value="RDD63433.1"/>
    <property type="molecule type" value="Genomic_DNA"/>
</dbReference>
<dbReference type="Gene3D" id="3.30.465.10">
    <property type="match status" value="1"/>
</dbReference>
<dbReference type="Pfam" id="PF01565">
    <property type="entry name" value="FAD_binding_4"/>
    <property type="match status" value="1"/>
</dbReference>
<proteinExistence type="predicted"/>
<reference evidence="4 5" key="1">
    <citation type="submission" date="2018-07" db="EMBL/GenBank/DDBJ databases">
        <title>Venubactetium sediminum gen. nov., sp. nov., isolated from a marine solar saltern.</title>
        <authorList>
            <person name="Wang S."/>
        </authorList>
    </citation>
    <scope>NUCLEOTIDE SEQUENCE [LARGE SCALE GENOMIC DNA]</scope>
    <source>
        <strain evidence="4 5">WD2A32</strain>
    </source>
</reference>
<keyword evidence="2" id="KW-0274">FAD</keyword>
<feature type="domain" description="FAD-binding PCMH-type" evidence="3">
    <location>
        <begin position="1"/>
        <end position="183"/>
    </location>
</feature>
<dbReference type="Proteomes" id="UP000253941">
    <property type="component" value="Unassembled WGS sequence"/>
</dbReference>
<name>A0A369TDN4_9PROT</name>
<dbReference type="PROSITE" id="PS51387">
    <property type="entry name" value="FAD_PCMH"/>
    <property type="match status" value="1"/>
</dbReference>
<dbReference type="InterPro" id="IPR036318">
    <property type="entry name" value="FAD-bd_PCMH-like_sf"/>
</dbReference>
<sequence length="409" mass="42992">MADTYRPDSAEQLRELVAWASAEEAPLEVLGRGSKRGLGRPMQAQAGVDMTGFTGIIEYEPDELILAAHTGTPLAEIQAELAAKAQDFAFEPPDLGPLLGGEAGQATIGGTVSCNLAGPRRVKSGAVRDHFLGFHAVSGRGEAFKSGGRVVKNVTGYDLCKLMCGAYGTLAVMTDVTLKVLPVAEETRTVLLVGLDEDAAVKALTAGLQSAYEVSAAAHMPADIARASGVSTVRKSGGAVTALRIEGPPVSVKHRAKKLAEEVLHGHGETHELQDRTSRDFWAEVRDVRPFVGLDGTAVWRISVPPAEGAGVAKRLGEAVSGARYYLDWGGGLIWLAVPQGEDAQHASVRAALGDSTGHATLIKADPEVRAAVPVFQPQADGVAVLTKNLKDAFDPRRVLNPGRMYAGV</sequence>
<evidence type="ECO:0000256" key="1">
    <source>
        <dbReference type="ARBA" id="ARBA00022630"/>
    </source>
</evidence>
<evidence type="ECO:0000259" key="3">
    <source>
        <dbReference type="PROSITE" id="PS51387"/>
    </source>
</evidence>
<dbReference type="SUPFAM" id="SSF55103">
    <property type="entry name" value="FAD-linked oxidases, C-terminal domain"/>
    <property type="match status" value="1"/>
</dbReference>
<evidence type="ECO:0000313" key="4">
    <source>
        <dbReference type="EMBL" id="RDD63433.1"/>
    </source>
</evidence>
<dbReference type="PANTHER" id="PTHR11748">
    <property type="entry name" value="D-LACTATE DEHYDROGENASE"/>
    <property type="match status" value="1"/>
</dbReference>
<accession>A0A369TDN4</accession>
<dbReference type="NCBIfam" id="NF008439">
    <property type="entry name" value="PRK11282.1"/>
    <property type="match status" value="1"/>
</dbReference>
<dbReference type="GO" id="GO:0071949">
    <property type="term" value="F:FAD binding"/>
    <property type="evidence" value="ECO:0007669"/>
    <property type="project" value="InterPro"/>
</dbReference>
<organism evidence="4 5">
    <name type="scientific">Ferruginivarius sediminum</name>
    <dbReference type="NCBI Taxonomy" id="2661937"/>
    <lineage>
        <taxon>Bacteria</taxon>
        <taxon>Pseudomonadati</taxon>
        <taxon>Pseudomonadota</taxon>
        <taxon>Alphaproteobacteria</taxon>
        <taxon>Rhodospirillales</taxon>
        <taxon>Rhodospirillaceae</taxon>
        <taxon>Ferruginivarius</taxon>
    </lineage>
</organism>
<dbReference type="SUPFAM" id="SSF56176">
    <property type="entry name" value="FAD-binding/transporter-associated domain-like"/>
    <property type="match status" value="1"/>
</dbReference>
<keyword evidence="5" id="KW-1185">Reference proteome</keyword>
<comment type="caution">
    <text evidence="4">The sequence shown here is derived from an EMBL/GenBank/DDBJ whole genome shotgun (WGS) entry which is preliminary data.</text>
</comment>
<gene>
    <name evidence="4" type="ORF">DRB17_03045</name>
</gene>
<evidence type="ECO:0000313" key="5">
    <source>
        <dbReference type="Proteomes" id="UP000253941"/>
    </source>
</evidence>
<dbReference type="InterPro" id="IPR006094">
    <property type="entry name" value="Oxid_FAD_bind_N"/>
</dbReference>
<dbReference type="AlphaFoldDB" id="A0A369TDN4"/>
<dbReference type="PANTHER" id="PTHR11748:SF103">
    <property type="entry name" value="GLYCOLATE OXIDASE SUBUNIT GLCE"/>
    <property type="match status" value="1"/>
</dbReference>
<evidence type="ECO:0000256" key="2">
    <source>
        <dbReference type="ARBA" id="ARBA00022827"/>
    </source>
</evidence>